<feature type="compositionally biased region" description="Acidic residues" evidence="1">
    <location>
        <begin position="32"/>
        <end position="46"/>
    </location>
</feature>
<evidence type="ECO:0000313" key="2">
    <source>
        <dbReference type="EMBL" id="KAF5197304.1"/>
    </source>
</evidence>
<organism evidence="2 3">
    <name type="scientific">Thalictrum thalictroides</name>
    <name type="common">Rue-anemone</name>
    <name type="synonym">Anemone thalictroides</name>
    <dbReference type="NCBI Taxonomy" id="46969"/>
    <lineage>
        <taxon>Eukaryota</taxon>
        <taxon>Viridiplantae</taxon>
        <taxon>Streptophyta</taxon>
        <taxon>Embryophyta</taxon>
        <taxon>Tracheophyta</taxon>
        <taxon>Spermatophyta</taxon>
        <taxon>Magnoliopsida</taxon>
        <taxon>Ranunculales</taxon>
        <taxon>Ranunculaceae</taxon>
        <taxon>Thalictroideae</taxon>
        <taxon>Thalictrum</taxon>
    </lineage>
</organism>
<dbReference type="Proteomes" id="UP000554482">
    <property type="component" value="Unassembled WGS sequence"/>
</dbReference>
<dbReference type="OrthoDB" id="1962139at2759"/>
<evidence type="ECO:0000256" key="1">
    <source>
        <dbReference type="SAM" id="MobiDB-lite"/>
    </source>
</evidence>
<proteinExistence type="predicted"/>
<accession>A0A7J6WIS7</accession>
<reference evidence="2 3" key="1">
    <citation type="submission" date="2020-06" db="EMBL/GenBank/DDBJ databases">
        <title>Transcriptomic and genomic resources for Thalictrum thalictroides and T. hernandezii: Facilitating candidate gene discovery in an emerging model plant lineage.</title>
        <authorList>
            <person name="Arias T."/>
            <person name="Riano-Pachon D.M."/>
            <person name="Di Stilio V.S."/>
        </authorList>
    </citation>
    <scope>NUCLEOTIDE SEQUENCE [LARGE SCALE GENOMIC DNA]</scope>
    <source>
        <strain evidence="3">cv. WT478/WT964</strain>
        <tissue evidence="2">Leaves</tissue>
    </source>
</reference>
<dbReference type="AlphaFoldDB" id="A0A7J6WIS7"/>
<keyword evidence="3" id="KW-1185">Reference proteome</keyword>
<gene>
    <name evidence="2" type="ORF">FRX31_013109</name>
</gene>
<name>A0A7J6WIS7_THATH</name>
<dbReference type="EMBL" id="JABWDY010014830">
    <property type="protein sequence ID" value="KAF5197304.1"/>
    <property type="molecule type" value="Genomic_DNA"/>
</dbReference>
<protein>
    <submittedName>
        <fullName evidence="2">Uncharacterized protein</fullName>
    </submittedName>
</protein>
<feature type="region of interest" description="Disordered" evidence="1">
    <location>
        <begin position="1"/>
        <end position="56"/>
    </location>
</feature>
<comment type="caution">
    <text evidence="2">The sequence shown here is derived from an EMBL/GenBank/DDBJ whole genome shotgun (WGS) entry which is preliminary data.</text>
</comment>
<evidence type="ECO:0000313" key="3">
    <source>
        <dbReference type="Proteomes" id="UP000554482"/>
    </source>
</evidence>
<sequence length="143" mass="16233">MPGVSLSESDSSHKRISDEELLWTTEKRPRIEEDDDDGSETEEEEPNLVAQPVAVRQKAEERFPPGRIYTYEDLQKDLKTHRCLICDEVGHLKSSCEWANICPTYAVVSPLVEKVCWCCGEAPEKNHPGVPLDEIGLRAQIKR</sequence>